<dbReference type="InterPro" id="IPR017853">
    <property type="entry name" value="GH"/>
</dbReference>
<proteinExistence type="predicted"/>
<dbReference type="PANTHER" id="PTHR10357:SF179">
    <property type="entry name" value="NEUTRAL AND BASIC AMINO ACID TRANSPORT PROTEIN RBAT"/>
    <property type="match status" value="1"/>
</dbReference>
<name>A0AA40NDV9_CITFR</name>
<reference evidence="2 3" key="2">
    <citation type="journal article" date="2017" name="PLoS ONE">
        <title>Genomic and phenotypic characterisation of fluoroquinolone resistance mechanisms in Enterobacteriaceae in Durban, South Africa.</title>
        <authorList>
            <person name="Osei Sekyere J."/>
            <person name="Amoako D.G."/>
        </authorList>
    </citation>
    <scope>NUCLEOTIDE SEQUENCE [LARGE SCALE GENOMIC DNA]</scope>
    <source>
        <strain evidence="2 3">ST62:944112508</strain>
    </source>
</reference>
<protein>
    <submittedName>
        <fullName evidence="2">Trehalose-6-phosphate hydrolase</fullName>
        <ecNumber evidence="2">3.2.1.93</ecNumber>
    </submittedName>
</protein>
<dbReference type="Pfam" id="PF00128">
    <property type="entry name" value="Alpha-amylase"/>
    <property type="match status" value="1"/>
</dbReference>
<evidence type="ECO:0000313" key="2">
    <source>
        <dbReference type="EMBL" id="KPR41851.1"/>
    </source>
</evidence>
<feature type="domain" description="Glycosyl hydrolase family 13 catalytic" evidence="1">
    <location>
        <begin position="1"/>
        <end position="109"/>
    </location>
</feature>
<keyword evidence="2" id="KW-0378">Hydrolase</keyword>
<dbReference type="InterPro" id="IPR006047">
    <property type="entry name" value="GH13_cat_dom"/>
</dbReference>
<organism evidence="2 3">
    <name type="scientific">Citrobacter freundii</name>
    <dbReference type="NCBI Taxonomy" id="546"/>
    <lineage>
        <taxon>Bacteria</taxon>
        <taxon>Pseudomonadati</taxon>
        <taxon>Pseudomonadota</taxon>
        <taxon>Gammaproteobacteria</taxon>
        <taxon>Enterobacterales</taxon>
        <taxon>Enterobacteriaceae</taxon>
        <taxon>Citrobacter</taxon>
        <taxon>Citrobacter freundii complex</taxon>
    </lineage>
</organism>
<dbReference type="AlphaFoldDB" id="A0AA40NDV9"/>
<dbReference type="PANTHER" id="PTHR10357">
    <property type="entry name" value="ALPHA-AMYLASE FAMILY MEMBER"/>
    <property type="match status" value="1"/>
</dbReference>
<dbReference type="RefSeq" id="WP_290366765.1">
    <property type="nucleotide sequence ID" value="NZ_LJEB01000539.1"/>
</dbReference>
<accession>A0AA40NDV9</accession>
<dbReference type="GO" id="GO:0009313">
    <property type="term" value="P:oligosaccharide catabolic process"/>
    <property type="evidence" value="ECO:0007669"/>
    <property type="project" value="TreeGrafter"/>
</dbReference>
<dbReference type="Proteomes" id="UP000050520">
    <property type="component" value="Unassembled WGS sequence"/>
</dbReference>
<dbReference type="EC" id="3.2.1.93" evidence="2"/>
<gene>
    <name evidence="2" type="ORF">AN672_30620</name>
</gene>
<dbReference type="EMBL" id="LJEB01000539">
    <property type="protein sequence ID" value="KPR41851.1"/>
    <property type="molecule type" value="Genomic_DNA"/>
</dbReference>
<dbReference type="GO" id="GO:0004556">
    <property type="term" value="F:alpha-amylase activity"/>
    <property type="evidence" value="ECO:0007669"/>
    <property type="project" value="TreeGrafter"/>
</dbReference>
<evidence type="ECO:0000313" key="3">
    <source>
        <dbReference type="Proteomes" id="UP000050520"/>
    </source>
</evidence>
<sequence>MVLHGMQGTPYIYQGEEIGMTNPHFSQITDYRDVESHNMFAELNGQGRDADELLAILASKSRDNSRTPMQWDASQHAGFTEGEPWINLCDNAAEINVVAALNDTDSVFYT</sequence>
<comment type="caution">
    <text evidence="2">The sequence shown here is derived from an EMBL/GenBank/DDBJ whole genome shotgun (WGS) entry which is preliminary data.</text>
</comment>
<dbReference type="GO" id="GO:0008788">
    <property type="term" value="F:alpha,alpha-phosphotrehalase activity"/>
    <property type="evidence" value="ECO:0007669"/>
    <property type="project" value="UniProtKB-EC"/>
</dbReference>
<keyword evidence="2" id="KW-0326">Glycosidase</keyword>
<reference evidence="3" key="1">
    <citation type="submission" date="2015-09" db="EMBL/GenBank/DDBJ databases">
        <title>Prevalence of NDMs in South Africa.</title>
        <authorList>
            <person name="Osei Sekyere J."/>
            <person name="Govinden U."/>
            <person name="Essack S."/>
            <person name="Haldorsen B."/>
            <person name="Samuelsen O."/>
            <person name="Aasnaes B."/>
            <person name="Sundsfjord A."/>
        </authorList>
    </citation>
    <scope>NUCLEOTIDE SEQUENCE [LARGE SCALE GENOMIC DNA]</scope>
    <source>
        <strain evidence="3">ST62:944112508</strain>
    </source>
</reference>
<evidence type="ECO:0000259" key="1">
    <source>
        <dbReference type="Pfam" id="PF00128"/>
    </source>
</evidence>
<dbReference type="Gene3D" id="3.20.20.80">
    <property type="entry name" value="Glycosidases"/>
    <property type="match status" value="1"/>
</dbReference>
<dbReference type="SUPFAM" id="SSF51445">
    <property type="entry name" value="(Trans)glycosidases"/>
    <property type="match status" value="1"/>
</dbReference>
<feature type="non-terminal residue" evidence="2">
    <location>
        <position position="110"/>
    </location>
</feature>